<evidence type="ECO:0000259" key="2">
    <source>
        <dbReference type="PROSITE" id="PS51371"/>
    </source>
</evidence>
<evidence type="ECO:0000256" key="1">
    <source>
        <dbReference type="ARBA" id="ARBA00023122"/>
    </source>
</evidence>
<dbReference type="AlphaFoldDB" id="A0A3B1CL05"/>
<dbReference type="InterPro" id="IPR000644">
    <property type="entry name" value="CBS_dom"/>
</dbReference>
<reference evidence="3" key="1">
    <citation type="submission" date="2018-06" db="EMBL/GenBank/DDBJ databases">
        <authorList>
            <person name="Zhirakovskaya E."/>
        </authorList>
    </citation>
    <scope>NUCLEOTIDE SEQUENCE</scope>
</reference>
<dbReference type="PANTHER" id="PTHR43080:SF2">
    <property type="entry name" value="CBS DOMAIN-CONTAINING PROTEIN"/>
    <property type="match status" value="1"/>
</dbReference>
<feature type="domain" description="CBS" evidence="2">
    <location>
        <begin position="8"/>
        <end position="64"/>
    </location>
</feature>
<dbReference type="InterPro" id="IPR046342">
    <property type="entry name" value="CBS_dom_sf"/>
</dbReference>
<dbReference type="Gene3D" id="3.10.580.10">
    <property type="entry name" value="CBS-domain"/>
    <property type="match status" value="1"/>
</dbReference>
<dbReference type="Pfam" id="PF00571">
    <property type="entry name" value="CBS"/>
    <property type="match status" value="2"/>
</dbReference>
<evidence type="ECO:0000313" key="3">
    <source>
        <dbReference type="EMBL" id="VAX27201.1"/>
    </source>
</evidence>
<accession>A0A3B1CL05</accession>
<dbReference type="PROSITE" id="PS51371">
    <property type="entry name" value="CBS"/>
    <property type="match status" value="2"/>
</dbReference>
<gene>
    <name evidence="3" type="ORF">MNBD_NITROSPINAE05-304</name>
</gene>
<protein>
    <recommendedName>
        <fullName evidence="2">CBS domain-containing protein</fullName>
    </recommendedName>
</protein>
<dbReference type="InterPro" id="IPR051257">
    <property type="entry name" value="Diverse_CBS-Domain"/>
</dbReference>
<dbReference type="EMBL" id="UOGG01000022">
    <property type="protein sequence ID" value="VAX27201.1"/>
    <property type="molecule type" value="Genomic_DNA"/>
</dbReference>
<name>A0A3B1CL05_9ZZZZ</name>
<proteinExistence type="predicted"/>
<organism evidence="3">
    <name type="scientific">hydrothermal vent metagenome</name>
    <dbReference type="NCBI Taxonomy" id="652676"/>
    <lineage>
        <taxon>unclassified sequences</taxon>
        <taxon>metagenomes</taxon>
        <taxon>ecological metagenomes</taxon>
    </lineage>
</organism>
<dbReference type="PANTHER" id="PTHR43080">
    <property type="entry name" value="CBS DOMAIN-CONTAINING PROTEIN CBSX3, MITOCHONDRIAL"/>
    <property type="match status" value="1"/>
</dbReference>
<sequence length="131" mass="15017">MNKVGDFMSTTIYSVSPDENAYEAVEKMYQNNIGALLVKDGEEYVGMFTKTDWMFVVLRGEGDPKAMKVSSLMTKLEHTIDQDRTIAEACAIIEKKHTRHLPVTKENKIAGMFSVKDLEKYYLQLHKKTDF</sequence>
<keyword evidence="1" id="KW-0129">CBS domain</keyword>
<dbReference type="SUPFAM" id="SSF54631">
    <property type="entry name" value="CBS-domain pair"/>
    <property type="match status" value="1"/>
</dbReference>
<dbReference type="SMART" id="SM00116">
    <property type="entry name" value="CBS"/>
    <property type="match status" value="2"/>
</dbReference>
<feature type="domain" description="CBS" evidence="2">
    <location>
        <begin position="73"/>
        <end position="128"/>
    </location>
</feature>